<name>A0A7S4IY97_9STRA</name>
<keyword evidence="1 2" id="KW-0175">Coiled coil</keyword>
<gene>
    <name evidence="5" type="ORF">OAUR00152_LOCUS17338</name>
</gene>
<reference evidence="5" key="1">
    <citation type="submission" date="2021-01" db="EMBL/GenBank/DDBJ databases">
        <authorList>
            <person name="Corre E."/>
            <person name="Pelletier E."/>
            <person name="Niang G."/>
            <person name="Scheremetjew M."/>
            <person name="Finn R."/>
            <person name="Kale V."/>
            <person name="Holt S."/>
            <person name="Cochrane G."/>
            <person name="Meng A."/>
            <person name="Brown T."/>
            <person name="Cohen L."/>
        </authorList>
    </citation>
    <scope>NUCLEOTIDE SEQUENCE</scope>
    <source>
        <strain evidence="5">Isolate 1302-5</strain>
    </source>
</reference>
<evidence type="ECO:0000256" key="3">
    <source>
        <dbReference type="SAM" id="MobiDB-lite"/>
    </source>
</evidence>
<evidence type="ECO:0000259" key="4">
    <source>
        <dbReference type="Pfam" id="PF21771"/>
    </source>
</evidence>
<dbReference type="PANTHER" id="PTHR32083:SF0">
    <property type="entry name" value="CILIA AND FLAGELLA-ASSOCIATED PROTEIN 58"/>
    <property type="match status" value="1"/>
</dbReference>
<dbReference type="InterPro" id="IPR049270">
    <property type="entry name" value="CFAP58_CC"/>
</dbReference>
<evidence type="ECO:0000256" key="1">
    <source>
        <dbReference type="ARBA" id="ARBA00023054"/>
    </source>
</evidence>
<dbReference type="PANTHER" id="PTHR32083">
    <property type="entry name" value="CILIA AND FLAGELLA-ASSOCIATED PROTEIN 58-RELATED"/>
    <property type="match status" value="1"/>
</dbReference>
<feature type="region of interest" description="Disordered" evidence="3">
    <location>
        <begin position="507"/>
        <end position="527"/>
    </location>
</feature>
<accession>A0A7S4IY97</accession>
<sequence length="897" mass="104128">MTEVDAGLPEGGAPSLVKDDLKKHDRRRSDPLGVNAGVSTSAFDALEREFNEVLEDLADDPSLDKFRIEYERLFRALKKSHDQERRLARKCREINSEVVEGAAKIQAALRMSREDKETIEELRRDSGRAWAMVEEAHQKESKATETIDKLRGEVDRLSSLIERADVDAAGRESSMRRLAEERDDLQDQIDRGKERNIVIERQLREAEERSGELEDERDDLERRTISLADSLKLQSSEAEREQQRRERAEAVLAEATSNLEKRSKEHIDLQFSSAVTKSRVNQLEKDIREAKKEMEKQVADYEEQGRRIGHLMDSLESQKEKTSAVSDELQNSRAETKLAVVEQARIRSEKDRMERKYESERKEFLRCQQAVADTEADAKASQEEAYALRKELDRMKSREEQAKRELVVLVREKNLHLGRIQRTHDKVKQADEDAMQQDQVIRSLEKDLAEAKEETSKLVAVARRLEKERDRHSEDAGDARLKCSEAAEELRLREVDVQEMKKALTEAGDKMKEQHQEHEATQGDRQRLSKELMDARAEAGVLAEKMAALDREMKVMRGELSAKDSALVKEHYGYKMEKTQKEQQKGEISRLKQTLQQNDDVVNKQDAELRRLGSTIRKMDEDALTQRKEYDQIVNERDILGTQLIRRNDELALLYEKVKIQQTTLRRGEVQYQERLEDLRLLRLKIKDLRRELAVATGGAVNVDEITRELIRKNRELLRERTKVRALSEELENPLNVHRWRKLEGSDPATYEMIQKIQLLQKRLIKKTEQVVEKESIVHEQEKHILELKKILARQPGAGVAEKLSAYQNGMKEKQRQMKAMAGELNMHQAQVNEYKYKIDLLNNELHDMKRKFFEQKRKEALAKEVELSILAESKLLEQEKNLPSKTRFTGGGFAIK</sequence>
<feature type="coiled-coil region" evidence="2">
    <location>
        <begin position="811"/>
        <end position="859"/>
    </location>
</feature>
<protein>
    <recommendedName>
        <fullName evidence="4">Cilia- and flagella-associated protein 58 central coiled coil domain-containing protein</fullName>
    </recommendedName>
</protein>
<feature type="domain" description="Cilia- and flagella-associated protein 58 central coiled coil" evidence="4">
    <location>
        <begin position="401"/>
        <end position="694"/>
    </location>
</feature>
<evidence type="ECO:0000256" key="2">
    <source>
        <dbReference type="SAM" id="Coils"/>
    </source>
</evidence>
<proteinExistence type="predicted"/>
<organism evidence="5">
    <name type="scientific">Odontella aurita</name>
    <dbReference type="NCBI Taxonomy" id="265563"/>
    <lineage>
        <taxon>Eukaryota</taxon>
        <taxon>Sar</taxon>
        <taxon>Stramenopiles</taxon>
        <taxon>Ochrophyta</taxon>
        <taxon>Bacillariophyta</taxon>
        <taxon>Mediophyceae</taxon>
        <taxon>Biddulphiophycidae</taxon>
        <taxon>Eupodiscales</taxon>
        <taxon>Odontellaceae</taxon>
        <taxon>Odontella</taxon>
    </lineage>
</organism>
<feature type="compositionally biased region" description="Basic and acidic residues" evidence="3">
    <location>
        <begin position="17"/>
        <end position="30"/>
    </location>
</feature>
<evidence type="ECO:0000313" key="5">
    <source>
        <dbReference type="EMBL" id="CAE2243361.1"/>
    </source>
</evidence>
<dbReference type="Pfam" id="PF21771">
    <property type="entry name" value="CFAP58_CC"/>
    <property type="match status" value="1"/>
</dbReference>
<dbReference type="GO" id="GO:0005856">
    <property type="term" value="C:cytoskeleton"/>
    <property type="evidence" value="ECO:0007669"/>
    <property type="project" value="TreeGrafter"/>
</dbReference>
<dbReference type="AlphaFoldDB" id="A0A7S4IY97"/>
<dbReference type="EMBL" id="HBKQ01025576">
    <property type="protein sequence ID" value="CAE2243361.1"/>
    <property type="molecule type" value="Transcribed_RNA"/>
</dbReference>
<feature type="region of interest" description="Disordered" evidence="3">
    <location>
        <begin position="1"/>
        <end position="34"/>
    </location>
</feature>